<dbReference type="Ensembl" id="ENSNMLT00000002891.1">
    <property type="protein sequence ID" value="ENSNMLP00000002515.1"/>
    <property type="gene ID" value="ENSNMLG00000001848.1"/>
</dbReference>
<feature type="region of interest" description="Disordered" evidence="1">
    <location>
        <begin position="36"/>
        <end position="60"/>
    </location>
</feature>
<evidence type="ECO:0000313" key="3">
    <source>
        <dbReference type="Proteomes" id="UP000694523"/>
    </source>
</evidence>
<feature type="compositionally biased region" description="Low complexity" evidence="1">
    <location>
        <begin position="189"/>
        <end position="207"/>
    </location>
</feature>
<feature type="compositionally biased region" description="Polar residues" evidence="1">
    <location>
        <begin position="165"/>
        <end position="175"/>
    </location>
</feature>
<dbReference type="Proteomes" id="UP000694523">
    <property type="component" value="Unplaced"/>
</dbReference>
<evidence type="ECO:0000256" key="1">
    <source>
        <dbReference type="SAM" id="MobiDB-lite"/>
    </source>
</evidence>
<evidence type="ECO:0000313" key="2">
    <source>
        <dbReference type="Ensembl" id="ENSNMLP00000002515.1"/>
    </source>
</evidence>
<name>A0A8C6S8E4_9GOBI</name>
<dbReference type="AlphaFoldDB" id="A0A8C6S8E4"/>
<accession>A0A8C6S8E4</accession>
<organism evidence="2 3">
    <name type="scientific">Neogobius melanostomus</name>
    <name type="common">round goby</name>
    <dbReference type="NCBI Taxonomy" id="47308"/>
    <lineage>
        <taxon>Eukaryota</taxon>
        <taxon>Metazoa</taxon>
        <taxon>Chordata</taxon>
        <taxon>Craniata</taxon>
        <taxon>Vertebrata</taxon>
        <taxon>Euteleostomi</taxon>
        <taxon>Actinopterygii</taxon>
        <taxon>Neopterygii</taxon>
        <taxon>Teleostei</taxon>
        <taxon>Neoteleostei</taxon>
        <taxon>Acanthomorphata</taxon>
        <taxon>Gobiaria</taxon>
        <taxon>Gobiiformes</taxon>
        <taxon>Gobioidei</taxon>
        <taxon>Gobiidae</taxon>
        <taxon>Benthophilinae</taxon>
        <taxon>Neogobiini</taxon>
        <taxon>Neogobius</taxon>
    </lineage>
</organism>
<feature type="region of interest" description="Disordered" evidence="1">
    <location>
        <begin position="155"/>
        <end position="216"/>
    </location>
</feature>
<reference evidence="2" key="2">
    <citation type="submission" date="2025-09" db="UniProtKB">
        <authorList>
            <consortium name="Ensembl"/>
        </authorList>
    </citation>
    <scope>IDENTIFICATION</scope>
</reference>
<feature type="compositionally biased region" description="Acidic residues" evidence="1">
    <location>
        <begin position="39"/>
        <end position="52"/>
    </location>
</feature>
<reference evidence="2" key="1">
    <citation type="submission" date="2025-08" db="UniProtKB">
        <authorList>
            <consortium name="Ensembl"/>
        </authorList>
    </citation>
    <scope>IDENTIFICATION</scope>
</reference>
<sequence>MGQVLGFSHCRETHNALCSCAGGNDESELCELQTAREWSEDDEGADGDDEDGLASSPSLWGTPRQHSYELTFSYIAIAEPEAVGASRHLRERRRGGSRSSRTALFRTDTLETLLDSPDVEWDPQVFLTQEGQEAAAERREQGSYLARTVTEWTGFDGEDYEQTESRTTQLSQNQETQERDTGLQRDESSFPVQTSTPSQSTTQHYPTNTLQGESKTLLMFIRNH</sequence>
<proteinExistence type="predicted"/>
<keyword evidence="3" id="KW-1185">Reference proteome</keyword>
<feature type="compositionally biased region" description="Basic and acidic residues" evidence="1">
    <location>
        <begin position="176"/>
        <end position="188"/>
    </location>
</feature>
<protein>
    <submittedName>
        <fullName evidence="2">Uncharacterized protein</fullName>
    </submittedName>
</protein>